<dbReference type="AlphaFoldDB" id="R7TUL7"/>
<evidence type="ECO:0000256" key="1">
    <source>
        <dbReference type="ARBA" id="ARBA00004123"/>
    </source>
</evidence>
<evidence type="ECO:0000256" key="4">
    <source>
        <dbReference type="ARBA" id="ARBA00023125"/>
    </source>
</evidence>
<accession>R7TUL7</accession>
<keyword evidence="6" id="KW-0539">Nucleus</keyword>
<dbReference type="OMA" id="LAYRMAC"/>
<reference evidence="10" key="1">
    <citation type="submission" date="2012-12" db="EMBL/GenBank/DDBJ databases">
        <authorList>
            <person name="Hellsten U."/>
            <person name="Grimwood J."/>
            <person name="Chapman J.A."/>
            <person name="Shapiro H."/>
            <person name="Aerts A."/>
            <person name="Otillar R.P."/>
            <person name="Terry A.Y."/>
            <person name="Boore J.L."/>
            <person name="Simakov O."/>
            <person name="Marletaz F."/>
            <person name="Cho S.-J."/>
            <person name="Edsinger-Gonzales E."/>
            <person name="Havlak P."/>
            <person name="Kuo D.-H."/>
            <person name="Larsson T."/>
            <person name="Lv J."/>
            <person name="Arendt D."/>
            <person name="Savage R."/>
            <person name="Osoegawa K."/>
            <person name="de Jong P."/>
            <person name="Lindberg D.R."/>
            <person name="Seaver E.C."/>
            <person name="Weisblat D.A."/>
            <person name="Putnam N.H."/>
            <person name="Grigoriev I.V."/>
            <person name="Rokhsar D.S."/>
        </authorList>
    </citation>
    <scope>NUCLEOTIDE SEQUENCE</scope>
    <source>
        <strain evidence="10">I ESC-2004</strain>
    </source>
</reference>
<keyword evidence="4" id="KW-0238">DNA-binding</keyword>
<dbReference type="Gene3D" id="3.90.1460.10">
    <property type="entry name" value="GTF2I-like"/>
    <property type="match status" value="1"/>
</dbReference>
<sequence>MQIQLDGMEEGFQIKKPSYYSLSAMKAIIENKDSLQLTAPHGPFGSSASPDSIRTSHKFTPRRPPKSYWLKSAFHYNPNINYRLMPKVSIDGMTNVCLHCQAKKWPGEPPAICCSNGKIKLPQFRAPPEQLQRLLTDNTTRALHFRQKAWHYNMAFAMTSFGADKNATPTDFFTTFQVQGQCYHRIGSLLPPENGESKFLQVYFLNGEEEIQQRCKLNAGLRRDIIQELQDILHELHPYVSSLKYALE</sequence>
<keyword evidence="5" id="KW-0804">Transcription</keyword>
<dbReference type="GO" id="GO:0003677">
    <property type="term" value="F:DNA binding"/>
    <property type="evidence" value="ECO:0007669"/>
    <property type="project" value="UniProtKB-KW"/>
</dbReference>
<evidence type="ECO:0000256" key="2">
    <source>
        <dbReference type="ARBA" id="ARBA00022737"/>
    </source>
</evidence>
<keyword evidence="10" id="KW-1185">Reference proteome</keyword>
<reference evidence="9" key="3">
    <citation type="submission" date="2015-06" db="UniProtKB">
        <authorList>
            <consortium name="EnsemblMetazoa"/>
        </authorList>
    </citation>
    <scope>IDENTIFICATION</scope>
</reference>
<dbReference type="PROSITE" id="PS51139">
    <property type="entry name" value="GTF2I"/>
    <property type="match status" value="1"/>
</dbReference>
<dbReference type="HOGENOM" id="CLU_1121023_0_0_1"/>
<dbReference type="InterPro" id="IPR004212">
    <property type="entry name" value="GTF2I"/>
</dbReference>
<evidence type="ECO:0000313" key="9">
    <source>
        <dbReference type="EnsemblMetazoa" id="CapteP185184"/>
    </source>
</evidence>
<comment type="subcellular location">
    <subcellularLocation>
        <location evidence="1">Nucleus</location>
    </subcellularLocation>
</comment>
<dbReference type="EnsemblMetazoa" id="CapteT185184">
    <property type="protein sequence ID" value="CapteP185184"/>
    <property type="gene ID" value="CapteG185184"/>
</dbReference>
<proteinExistence type="predicted"/>
<reference evidence="8 10" key="2">
    <citation type="journal article" date="2013" name="Nature">
        <title>Insights into bilaterian evolution from three spiralian genomes.</title>
        <authorList>
            <person name="Simakov O."/>
            <person name="Marletaz F."/>
            <person name="Cho S.J."/>
            <person name="Edsinger-Gonzales E."/>
            <person name="Havlak P."/>
            <person name="Hellsten U."/>
            <person name="Kuo D.H."/>
            <person name="Larsson T."/>
            <person name="Lv J."/>
            <person name="Arendt D."/>
            <person name="Savage R."/>
            <person name="Osoegawa K."/>
            <person name="de Jong P."/>
            <person name="Grimwood J."/>
            <person name="Chapman J.A."/>
            <person name="Shapiro H."/>
            <person name="Aerts A."/>
            <person name="Otillar R.P."/>
            <person name="Terry A.Y."/>
            <person name="Boore J.L."/>
            <person name="Grigoriev I.V."/>
            <person name="Lindberg D.R."/>
            <person name="Seaver E.C."/>
            <person name="Weisblat D.A."/>
            <person name="Putnam N.H."/>
            <person name="Rokhsar D.S."/>
        </authorList>
    </citation>
    <scope>NUCLEOTIDE SEQUENCE</scope>
    <source>
        <strain evidence="8 10">I ESC-2004</strain>
    </source>
</reference>
<evidence type="ECO:0008006" key="11">
    <source>
        <dbReference type="Google" id="ProtNLM"/>
    </source>
</evidence>
<keyword evidence="3" id="KW-0805">Transcription regulation</keyword>
<feature type="region of interest" description="Disordered" evidence="7">
    <location>
        <begin position="39"/>
        <end position="62"/>
    </location>
</feature>
<dbReference type="PANTHER" id="PTHR45786">
    <property type="entry name" value="DNA BINDING PROTEIN-LIKE"/>
    <property type="match status" value="1"/>
</dbReference>
<dbReference type="STRING" id="283909.R7TUL7"/>
<dbReference type="InterPro" id="IPR036647">
    <property type="entry name" value="GTF2I-like_rpt_sf"/>
</dbReference>
<evidence type="ECO:0000256" key="3">
    <source>
        <dbReference type="ARBA" id="ARBA00023015"/>
    </source>
</evidence>
<evidence type="ECO:0000313" key="10">
    <source>
        <dbReference type="Proteomes" id="UP000014760"/>
    </source>
</evidence>
<dbReference type="Proteomes" id="UP000014760">
    <property type="component" value="Unassembled WGS sequence"/>
</dbReference>
<dbReference type="OrthoDB" id="6153892at2759"/>
<evidence type="ECO:0000256" key="6">
    <source>
        <dbReference type="ARBA" id="ARBA00023242"/>
    </source>
</evidence>
<dbReference type="EMBL" id="KB308581">
    <property type="protein sequence ID" value="ELT97359.1"/>
    <property type="molecule type" value="Genomic_DNA"/>
</dbReference>
<dbReference type="PANTHER" id="PTHR45786:SF74">
    <property type="entry name" value="ATP-DEPENDENT DNA HELICASE"/>
    <property type="match status" value="1"/>
</dbReference>
<evidence type="ECO:0000256" key="5">
    <source>
        <dbReference type="ARBA" id="ARBA00023163"/>
    </source>
</evidence>
<organism evidence="8">
    <name type="scientific">Capitella teleta</name>
    <name type="common">Polychaete worm</name>
    <dbReference type="NCBI Taxonomy" id="283909"/>
    <lineage>
        <taxon>Eukaryota</taxon>
        <taxon>Metazoa</taxon>
        <taxon>Spiralia</taxon>
        <taxon>Lophotrochozoa</taxon>
        <taxon>Annelida</taxon>
        <taxon>Polychaeta</taxon>
        <taxon>Sedentaria</taxon>
        <taxon>Scolecida</taxon>
        <taxon>Capitellidae</taxon>
        <taxon>Capitella</taxon>
    </lineage>
</organism>
<gene>
    <name evidence="8" type="ORF">CAPTEDRAFT_185184</name>
</gene>
<protein>
    <recommendedName>
        <fullName evidence="11">Helitron helicase-like domain-containing protein</fullName>
    </recommendedName>
</protein>
<evidence type="ECO:0000313" key="8">
    <source>
        <dbReference type="EMBL" id="ELT97359.1"/>
    </source>
</evidence>
<dbReference type="EMBL" id="AMQN01010936">
    <property type="status" value="NOT_ANNOTATED_CDS"/>
    <property type="molecule type" value="Genomic_DNA"/>
</dbReference>
<keyword evidence="2" id="KW-0677">Repeat</keyword>
<name>R7TUL7_CAPTE</name>
<evidence type="ECO:0000256" key="7">
    <source>
        <dbReference type="SAM" id="MobiDB-lite"/>
    </source>
</evidence>
<dbReference type="GO" id="GO:0005634">
    <property type="term" value="C:nucleus"/>
    <property type="evidence" value="ECO:0007669"/>
    <property type="project" value="UniProtKB-SubCell"/>
</dbReference>